<proteinExistence type="predicted"/>
<accession>A0AAD5Y0J3</accession>
<feature type="compositionally biased region" description="Basic and acidic residues" evidence="1">
    <location>
        <begin position="384"/>
        <end position="396"/>
    </location>
</feature>
<feature type="compositionally biased region" description="Low complexity" evidence="1">
    <location>
        <begin position="663"/>
        <end position="682"/>
    </location>
</feature>
<dbReference type="AlphaFoldDB" id="A0AAD5Y0J3"/>
<keyword evidence="4" id="KW-1185">Reference proteome</keyword>
<feature type="region of interest" description="Disordered" evidence="1">
    <location>
        <begin position="321"/>
        <end position="419"/>
    </location>
</feature>
<dbReference type="EMBL" id="JADGKB010000166">
    <property type="protein sequence ID" value="KAJ3251810.1"/>
    <property type="molecule type" value="Genomic_DNA"/>
</dbReference>
<feature type="region of interest" description="Disordered" evidence="1">
    <location>
        <begin position="663"/>
        <end position="706"/>
    </location>
</feature>
<dbReference type="Proteomes" id="UP001210925">
    <property type="component" value="Unassembled WGS sequence"/>
</dbReference>
<feature type="compositionally biased region" description="Polar residues" evidence="1">
    <location>
        <begin position="475"/>
        <end position="489"/>
    </location>
</feature>
<feature type="compositionally biased region" description="Polar residues" evidence="1">
    <location>
        <begin position="446"/>
        <end position="459"/>
    </location>
</feature>
<organism evidence="3 4">
    <name type="scientific">Boothiomyces macroporosus</name>
    <dbReference type="NCBI Taxonomy" id="261099"/>
    <lineage>
        <taxon>Eukaryota</taxon>
        <taxon>Fungi</taxon>
        <taxon>Fungi incertae sedis</taxon>
        <taxon>Chytridiomycota</taxon>
        <taxon>Chytridiomycota incertae sedis</taxon>
        <taxon>Chytridiomycetes</taxon>
        <taxon>Rhizophydiales</taxon>
        <taxon>Terramycetaceae</taxon>
        <taxon>Boothiomyces</taxon>
    </lineage>
</organism>
<feature type="compositionally biased region" description="Basic and acidic residues" evidence="1">
    <location>
        <begin position="460"/>
        <end position="471"/>
    </location>
</feature>
<feature type="compositionally biased region" description="Polar residues" evidence="1">
    <location>
        <begin position="350"/>
        <end position="359"/>
    </location>
</feature>
<feature type="region of interest" description="Disordered" evidence="1">
    <location>
        <begin position="443"/>
        <end position="505"/>
    </location>
</feature>
<evidence type="ECO:0000256" key="1">
    <source>
        <dbReference type="SAM" id="MobiDB-lite"/>
    </source>
</evidence>
<name>A0AAD5Y0J3_9FUNG</name>
<sequence>MASCATCSFPILHKPDLNCYACKYNIDICDVCGALARMTNDQPVELLSTPIKLCTDCIHEKQDRKFSVWINSVSGLKKERIEKILRNPHVVSVYQQELYEQIKSNFQETEYEEYSGSIIKELPFRYADDEPMDIDEPVIPTIRPSPVKNNTDTLNEMVHEKNVSPNSEFPLDIAQESPQLDLIPDQNNEGDEDMDTSSDEFKETVAPIEIPSTKPSPIFENLSLSPESTSKIAEDESDLVVKKVTEATNLVQDIDNDVQAQDQDVVAVTKNQLLVEDNDVAAVVSKERAQVEYKDIVEIADDETALLCKEDVKNDTPFELKASSVDKTSAREMESRVLKENKQGEKDISLHSSVQSSVEASDKAAGKTLEKAIEQKTEMQVSLEKQDNPHSPKRPVETTPVNAQKKSKVEQADSPPVPVTFENECQVEMELDDDSDNSLIIELEETTNQVQPQTNISNEKSSDNLESKKTAFAESINQSKGTDSPTKANTLERGKPAPLTTITAPVRPKSSILDVINKKKESKDIMSVLTSKSSYPSIAPKESENEIEFIKSVPITPESKDKKDKKDEFNTSQEFIQIDVGEDDLRKIINPARNAQRSATDSVKSSVAPPLDSEPKQSSAVNEAKVVNQKANYAFTPNKPSLHPQANTPTMTVQTANDNTQLVNTGTPNAPVPNVTPTTTPRNPVPATPELHTPKTPLVGPKPTSKPVIKPVKSLFPMLTPTNIPREKNHGICYYCQEYDYLKYTNIVENPNFKLIPICKTCHKSKGKQPVLWWVKSLQAQQQHFIWSLFNMPENQLLKTEALNEAAQFENNKAQ</sequence>
<evidence type="ECO:0000313" key="3">
    <source>
        <dbReference type="EMBL" id="KAJ3251810.1"/>
    </source>
</evidence>
<feature type="compositionally biased region" description="Polar residues" evidence="1">
    <location>
        <begin position="593"/>
        <end position="605"/>
    </location>
</feature>
<reference evidence="3" key="1">
    <citation type="submission" date="2020-05" db="EMBL/GenBank/DDBJ databases">
        <title>Phylogenomic resolution of chytrid fungi.</title>
        <authorList>
            <person name="Stajich J.E."/>
            <person name="Amses K."/>
            <person name="Simmons R."/>
            <person name="Seto K."/>
            <person name="Myers J."/>
            <person name="Bonds A."/>
            <person name="Quandt C.A."/>
            <person name="Barry K."/>
            <person name="Liu P."/>
            <person name="Grigoriev I."/>
            <person name="Longcore J.E."/>
            <person name="James T.Y."/>
        </authorList>
    </citation>
    <scope>NUCLEOTIDE SEQUENCE</scope>
    <source>
        <strain evidence="3">PLAUS21</strain>
    </source>
</reference>
<dbReference type="EMBL" id="JADGKB010000189">
    <property type="protein sequence ID" value="KAJ3251288.1"/>
    <property type="molecule type" value="Genomic_DNA"/>
</dbReference>
<protein>
    <submittedName>
        <fullName evidence="3">Uncharacterized protein</fullName>
    </submittedName>
</protein>
<feature type="compositionally biased region" description="Basic and acidic residues" evidence="1">
    <location>
        <begin position="328"/>
        <end position="349"/>
    </location>
</feature>
<gene>
    <name evidence="3" type="ORF">HK103_002053</name>
    <name evidence="2" type="ORF">HK103_002471</name>
</gene>
<evidence type="ECO:0000313" key="2">
    <source>
        <dbReference type="EMBL" id="KAJ3251288.1"/>
    </source>
</evidence>
<feature type="compositionally biased region" description="Basic and acidic residues" evidence="1">
    <location>
        <begin position="360"/>
        <end position="377"/>
    </location>
</feature>
<evidence type="ECO:0000313" key="4">
    <source>
        <dbReference type="Proteomes" id="UP001210925"/>
    </source>
</evidence>
<comment type="caution">
    <text evidence="3">The sequence shown here is derived from an EMBL/GenBank/DDBJ whole genome shotgun (WGS) entry which is preliminary data.</text>
</comment>
<feature type="region of interest" description="Disordered" evidence="1">
    <location>
        <begin position="592"/>
        <end position="622"/>
    </location>
</feature>